<name>W6Z906_COCMI</name>
<reference evidence="1 2" key="1">
    <citation type="journal article" date="2013" name="PLoS Genet.">
        <title>Comparative genome structure, secondary metabolite, and effector coding capacity across Cochliobolus pathogens.</title>
        <authorList>
            <person name="Condon B.J."/>
            <person name="Leng Y."/>
            <person name="Wu D."/>
            <person name="Bushley K.E."/>
            <person name="Ohm R.A."/>
            <person name="Otillar R."/>
            <person name="Martin J."/>
            <person name="Schackwitz W."/>
            <person name="Grimwood J."/>
            <person name="MohdZainudin N."/>
            <person name="Xue C."/>
            <person name="Wang R."/>
            <person name="Manning V.A."/>
            <person name="Dhillon B."/>
            <person name="Tu Z.J."/>
            <person name="Steffenson B.J."/>
            <person name="Salamov A."/>
            <person name="Sun H."/>
            <person name="Lowry S."/>
            <person name="LaButti K."/>
            <person name="Han J."/>
            <person name="Copeland A."/>
            <person name="Lindquist E."/>
            <person name="Barry K."/>
            <person name="Schmutz J."/>
            <person name="Baker S.E."/>
            <person name="Ciuffetti L.M."/>
            <person name="Grigoriev I.V."/>
            <person name="Zhong S."/>
            <person name="Turgeon B.G."/>
        </authorList>
    </citation>
    <scope>NUCLEOTIDE SEQUENCE [LARGE SCALE GENOMIC DNA]</scope>
    <source>
        <strain evidence="1 2">ATCC 44560</strain>
    </source>
</reference>
<evidence type="ECO:0000313" key="1">
    <source>
        <dbReference type="EMBL" id="EUC46525.1"/>
    </source>
</evidence>
<dbReference type="Proteomes" id="UP000054032">
    <property type="component" value="Unassembled WGS sequence"/>
</dbReference>
<dbReference type="AlphaFoldDB" id="W6Z906"/>
<dbReference type="GeneID" id="19128118"/>
<dbReference type="RefSeq" id="XP_007686999.1">
    <property type="nucleotide sequence ID" value="XM_007688809.1"/>
</dbReference>
<keyword evidence="2" id="KW-1185">Reference proteome</keyword>
<evidence type="ECO:0000313" key="2">
    <source>
        <dbReference type="Proteomes" id="UP000054032"/>
    </source>
</evidence>
<organism evidence="1 2">
    <name type="scientific">Bipolaris oryzae ATCC 44560</name>
    <dbReference type="NCBI Taxonomy" id="930090"/>
    <lineage>
        <taxon>Eukaryota</taxon>
        <taxon>Fungi</taxon>
        <taxon>Dikarya</taxon>
        <taxon>Ascomycota</taxon>
        <taxon>Pezizomycotina</taxon>
        <taxon>Dothideomycetes</taxon>
        <taxon>Pleosporomycetidae</taxon>
        <taxon>Pleosporales</taxon>
        <taxon>Pleosporineae</taxon>
        <taxon>Pleosporaceae</taxon>
        <taxon>Bipolaris</taxon>
    </lineage>
</organism>
<gene>
    <name evidence="1" type="ORF">COCMIDRAFT_92677</name>
</gene>
<accession>W6Z906</accession>
<proteinExistence type="predicted"/>
<dbReference type="HOGENOM" id="CLU_3013859_0_0_1"/>
<dbReference type="EMBL" id="KI963965">
    <property type="protein sequence ID" value="EUC46525.1"/>
    <property type="molecule type" value="Genomic_DNA"/>
</dbReference>
<dbReference type="KEGG" id="bor:COCMIDRAFT_92677"/>
<protein>
    <submittedName>
        <fullName evidence="1">Uncharacterized protein</fullName>
    </submittedName>
</protein>
<sequence length="56" mass="6352">MRVGDVQVGNTNCGFARQAAKSCATWRSHVDRMRGDYEYYPKPKRQFGLHGSGIFT</sequence>